<sequence>MLDELLDSWKGRVSAAIYGTDAEISQIEKYMTATRFARGRKNVSLHAVFKIGKYYPINYLRNVALNASNSEFVFVTDVGFIPSTGLYKTLRNVVKKKQNNRVLVIPAFENSSSEEKF</sequence>
<dbReference type="EMBL" id="BTSX01000004">
    <property type="protein sequence ID" value="GMS92883.1"/>
    <property type="molecule type" value="Genomic_DNA"/>
</dbReference>
<dbReference type="GO" id="GO:0015020">
    <property type="term" value="F:glucuronosyltransferase activity"/>
    <property type="evidence" value="ECO:0007669"/>
    <property type="project" value="TreeGrafter"/>
</dbReference>
<dbReference type="Proteomes" id="UP001432027">
    <property type="component" value="Unassembled WGS sequence"/>
</dbReference>
<dbReference type="PANTHER" id="PTHR12270">
    <property type="entry name" value="GLYCOSYLTRANSFERASE-RELATED"/>
    <property type="match status" value="1"/>
</dbReference>
<evidence type="ECO:0000256" key="1">
    <source>
        <dbReference type="ARBA" id="ARBA00004606"/>
    </source>
</evidence>
<evidence type="ECO:0000313" key="8">
    <source>
        <dbReference type="Proteomes" id="UP001432027"/>
    </source>
</evidence>
<dbReference type="GO" id="GO:0042285">
    <property type="term" value="F:xylosyltransferase activity"/>
    <property type="evidence" value="ECO:0007669"/>
    <property type="project" value="TreeGrafter"/>
</dbReference>
<gene>
    <name evidence="7" type="ORF">PENTCL1PPCAC_15058</name>
</gene>
<evidence type="ECO:0000256" key="4">
    <source>
        <dbReference type="ARBA" id="ARBA00022989"/>
    </source>
</evidence>
<keyword evidence="3" id="KW-0735">Signal-anchor</keyword>
<protein>
    <submittedName>
        <fullName evidence="7">Uncharacterized protein</fullName>
    </submittedName>
</protein>
<evidence type="ECO:0000313" key="7">
    <source>
        <dbReference type="EMBL" id="GMS92883.1"/>
    </source>
</evidence>
<dbReference type="PANTHER" id="PTHR12270:SF25">
    <property type="entry name" value="GLYCOSYLTRANSFERASE-LIKE PROTEIN LARGE"/>
    <property type="match status" value="1"/>
</dbReference>
<keyword evidence="4" id="KW-1133">Transmembrane helix</keyword>
<evidence type="ECO:0000256" key="6">
    <source>
        <dbReference type="ARBA" id="ARBA00023180"/>
    </source>
</evidence>
<dbReference type="GO" id="GO:0016020">
    <property type="term" value="C:membrane"/>
    <property type="evidence" value="ECO:0007669"/>
    <property type="project" value="UniProtKB-SubCell"/>
</dbReference>
<comment type="subcellular location">
    <subcellularLocation>
        <location evidence="1">Membrane</location>
        <topology evidence="1">Single-pass type II membrane protein</topology>
    </subcellularLocation>
</comment>
<keyword evidence="6" id="KW-0325">Glycoprotein</keyword>
<keyword evidence="2" id="KW-0812">Transmembrane</keyword>
<evidence type="ECO:0000256" key="3">
    <source>
        <dbReference type="ARBA" id="ARBA00022968"/>
    </source>
</evidence>
<evidence type="ECO:0000256" key="5">
    <source>
        <dbReference type="ARBA" id="ARBA00023136"/>
    </source>
</evidence>
<dbReference type="GO" id="GO:0005794">
    <property type="term" value="C:Golgi apparatus"/>
    <property type="evidence" value="ECO:0007669"/>
    <property type="project" value="TreeGrafter"/>
</dbReference>
<dbReference type="AlphaFoldDB" id="A0AAV5TCH7"/>
<reference evidence="7" key="1">
    <citation type="submission" date="2023-10" db="EMBL/GenBank/DDBJ databases">
        <title>Genome assembly of Pristionchus species.</title>
        <authorList>
            <person name="Yoshida K."/>
            <person name="Sommer R.J."/>
        </authorList>
    </citation>
    <scope>NUCLEOTIDE SEQUENCE</scope>
    <source>
        <strain evidence="7">RS0144</strain>
    </source>
</reference>
<organism evidence="7 8">
    <name type="scientific">Pristionchus entomophagus</name>
    <dbReference type="NCBI Taxonomy" id="358040"/>
    <lineage>
        <taxon>Eukaryota</taxon>
        <taxon>Metazoa</taxon>
        <taxon>Ecdysozoa</taxon>
        <taxon>Nematoda</taxon>
        <taxon>Chromadorea</taxon>
        <taxon>Rhabditida</taxon>
        <taxon>Rhabditina</taxon>
        <taxon>Diplogasteromorpha</taxon>
        <taxon>Diplogasteroidea</taxon>
        <taxon>Neodiplogasteridae</taxon>
        <taxon>Pristionchus</taxon>
    </lineage>
</organism>
<keyword evidence="5" id="KW-0472">Membrane</keyword>
<dbReference type="Pfam" id="PF13896">
    <property type="entry name" value="Glyco_transf_49"/>
    <property type="match status" value="1"/>
</dbReference>
<comment type="caution">
    <text evidence="7">The sequence shown here is derived from an EMBL/GenBank/DDBJ whole genome shotgun (WGS) entry which is preliminary data.</text>
</comment>
<accession>A0AAV5TCH7</accession>
<proteinExistence type="predicted"/>
<keyword evidence="8" id="KW-1185">Reference proteome</keyword>
<dbReference type="InterPro" id="IPR051292">
    <property type="entry name" value="Xyl/GlcA_transferase"/>
</dbReference>
<dbReference type="GO" id="GO:0035269">
    <property type="term" value="P:protein O-linked glycosylation via mannose"/>
    <property type="evidence" value="ECO:0007669"/>
    <property type="project" value="TreeGrafter"/>
</dbReference>
<evidence type="ECO:0000256" key="2">
    <source>
        <dbReference type="ARBA" id="ARBA00022692"/>
    </source>
</evidence>
<name>A0AAV5TCH7_9BILA</name>